<keyword evidence="7" id="KW-0436">Ligase</keyword>
<protein>
    <submittedName>
        <fullName evidence="7">O-Antigen ligase</fullName>
    </submittedName>
</protein>
<comment type="subcellular location">
    <subcellularLocation>
        <location evidence="1">Membrane</location>
        <topology evidence="1">Multi-pass membrane protein</topology>
    </subcellularLocation>
</comment>
<feature type="transmembrane region" description="Helical" evidence="5">
    <location>
        <begin position="182"/>
        <end position="203"/>
    </location>
</feature>
<feature type="domain" description="O-antigen ligase-related" evidence="6">
    <location>
        <begin position="244"/>
        <end position="373"/>
    </location>
</feature>
<evidence type="ECO:0000259" key="6">
    <source>
        <dbReference type="Pfam" id="PF04932"/>
    </source>
</evidence>
<keyword evidence="3 5" id="KW-1133">Transmembrane helix</keyword>
<sequence>MPRLNASTSVSVPRPTIGRVSVIASRGSLRGVGVTIVGVVVLAALGIATGLASVWLPDYALLLALAVLLIAVAAIDMSLVPVLAVPGVFLVQRIGPMSGSDLLLGLSVLIALLLIRGRGIITMQPLLWSGAFYLALTMPQLILNRYAENYIEWLHEVALVLGAMVVGFVIGREGHARLALGLYVAICVGIGITAGVTALGNGFQPVYLGVWHKNAIGAFLMIGFVIALANPPWLGWPRWFAWTAVLVCAAGMAASQSRQAIVGALVGALIIGLRPRFHNGKRSRWMWIVLIPAGWFVYQEVAEQLTSDNDFSSAAQRLTWYASSIEVWLQSPLFGVGHRWWTTWHTGYGGFQPPNAELEVLTTVGILGLVGFLGMFAGGLWALARMNPVYGTLGLAVVAAKFAQGQFDLYWVAGHASLLWIIAGICYGIQERDRASGVERIPHEVQTVWRRTRGVRI</sequence>
<evidence type="ECO:0000256" key="1">
    <source>
        <dbReference type="ARBA" id="ARBA00004141"/>
    </source>
</evidence>
<evidence type="ECO:0000256" key="3">
    <source>
        <dbReference type="ARBA" id="ARBA00022989"/>
    </source>
</evidence>
<feature type="transmembrane region" description="Helical" evidence="5">
    <location>
        <begin position="410"/>
        <end position="429"/>
    </location>
</feature>
<dbReference type="AlphaFoldDB" id="A0A0M2H853"/>
<dbReference type="PANTHER" id="PTHR37422:SF13">
    <property type="entry name" value="LIPOPOLYSACCHARIDE BIOSYNTHESIS PROTEIN PA4999-RELATED"/>
    <property type="match status" value="1"/>
</dbReference>
<gene>
    <name evidence="7" type="ORF">RS81_01046</name>
</gene>
<dbReference type="PANTHER" id="PTHR37422">
    <property type="entry name" value="TEICHURONIC ACID BIOSYNTHESIS PROTEIN TUAE"/>
    <property type="match status" value="1"/>
</dbReference>
<keyword evidence="4 5" id="KW-0472">Membrane</keyword>
<feature type="transmembrane region" description="Helical" evidence="5">
    <location>
        <begin position="150"/>
        <end position="170"/>
    </location>
</feature>
<dbReference type="InterPro" id="IPR051533">
    <property type="entry name" value="WaaL-like"/>
</dbReference>
<dbReference type="GO" id="GO:0016874">
    <property type="term" value="F:ligase activity"/>
    <property type="evidence" value="ECO:0007669"/>
    <property type="project" value="UniProtKB-KW"/>
</dbReference>
<feature type="transmembrane region" description="Helical" evidence="5">
    <location>
        <begin position="102"/>
        <end position="120"/>
    </location>
</feature>
<evidence type="ECO:0000256" key="2">
    <source>
        <dbReference type="ARBA" id="ARBA00022692"/>
    </source>
</evidence>
<evidence type="ECO:0000256" key="4">
    <source>
        <dbReference type="ARBA" id="ARBA00023136"/>
    </source>
</evidence>
<dbReference type="PATRIC" id="fig|92835.4.peg.1068"/>
<feature type="transmembrane region" description="Helical" evidence="5">
    <location>
        <begin position="215"/>
        <end position="234"/>
    </location>
</feature>
<reference evidence="7 8" key="1">
    <citation type="submission" date="2015-02" db="EMBL/GenBank/DDBJ databases">
        <title>Draft genome sequences of ten Microbacterium spp. with emphasis on heavy metal contaminated environments.</title>
        <authorList>
            <person name="Corretto E."/>
        </authorList>
    </citation>
    <scope>NUCLEOTIDE SEQUENCE [LARGE SCALE GENOMIC DNA]</scope>
    <source>
        <strain evidence="7 8">DSM 12510</strain>
    </source>
</reference>
<feature type="transmembrane region" description="Helical" evidence="5">
    <location>
        <begin position="360"/>
        <end position="381"/>
    </location>
</feature>
<dbReference type="STRING" id="92835.RS81_01046"/>
<dbReference type="GO" id="GO:0016020">
    <property type="term" value="C:membrane"/>
    <property type="evidence" value="ECO:0007669"/>
    <property type="project" value="UniProtKB-SubCell"/>
</dbReference>
<dbReference type="InterPro" id="IPR007016">
    <property type="entry name" value="O-antigen_ligase-rel_domated"/>
</dbReference>
<feature type="transmembrane region" description="Helical" evidence="5">
    <location>
        <begin position="32"/>
        <end position="56"/>
    </location>
</feature>
<evidence type="ECO:0000313" key="8">
    <source>
        <dbReference type="Proteomes" id="UP000033956"/>
    </source>
</evidence>
<feature type="transmembrane region" description="Helical" evidence="5">
    <location>
        <begin position="126"/>
        <end position="143"/>
    </location>
</feature>
<evidence type="ECO:0000313" key="7">
    <source>
        <dbReference type="EMBL" id="KJL42705.1"/>
    </source>
</evidence>
<comment type="caution">
    <text evidence="7">The sequence shown here is derived from an EMBL/GenBank/DDBJ whole genome shotgun (WGS) entry which is preliminary data.</text>
</comment>
<proteinExistence type="predicted"/>
<accession>A0A0M2H853</accession>
<evidence type="ECO:0000256" key="5">
    <source>
        <dbReference type="SAM" id="Phobius"/>
    </source>
</evidence>
<dbReference type="Pfam" id="PF04932">
    <property type="entry name" value="Wzy_C"/>
    <property type="match status" value="1"/>
</dbReference>
<organism evidence="7 8">
    <name type="scientific">Microbacterium terrae</name>
    <dbReference type="NCBI Taxonomy" id="69369"/>
    <lineage>
        <taxon>Bacteria</taxon>
        <taxon>Bacillati</taxon>
        <taxon>Actinomycetota</taxon>
        <taxon>Actinomycetes</taxon>
        <taxon>Micrococcales</taxon>
        <taxon>Microbacteriaceae</taxon>
        <taxon>Microbacterium</taxon>
    </lineage>
</organism>
<keyword evidence="2 5" id="KW-0812">Transmembrane</keyword>
<feature type="transmembrane region" description="Helical" evidence="5">
    <location>
        <begin position="240"/>
        <end position="273"/>
    </location>
</feature>
<dbReference type="Proteomes" id="UP000033956">
    <property type="component" value="Unassembled WGS sequence"/>
</dbReference>
<dbReference type="EMBL" id="JYIZ01000040">
    <property type="protein sequence ID" value="KJL42705.1"/>
    <property type="molecule type" value="Genomic_DNA"/>
</dbReference>
<feature type="transmembrane region" description="Helical" evidence="5">
    <location>
        <begin position="62"/>
        <end position="90"/>
    </location>
</feature>
<name>A0A0M2H853_9MICO</name>
<keyword evidence="8" id="KW-1185">Reference proteome</keyword>